<evidence type="ECO:0000259" key="1">
    <source>
        <dbReference type="Pfam" id="PF00717"/>
    </source>
</evidence>
<feature type="domain" description="Peptidase S24/S26A/S26B/S26C" evidence="1">
    <location>
        <begin position="19"/>
        <end position="108"/>
    </location>
</feature>
<dbReference type="InterPro" id="IPR015927">
    <property type="entry name" value="Peptidase_S24_S26A/B/C"/>
</dbReference>
<protein>
    <submittedName>
        <fullName evidence="2">S24 family peptidase</fullName>
    </submittedName>
</protein>
<dbReference type="InterPro" id="IPR036286">
    <property type="entry name" value="LexA/Signal_pep-like_sf"/>
</dbReference>
<organism evidence="2 3">
    <name type="scientific">Pseudoalteromonas marina</name>
    <dbReference type="NCBI Taxonomy" id="267375"/>
    <lineage>
        <taxon>Bacteria</taxon>
        <taxon>Pseudomonadati</taxon>
        <taxon>Pseudomonadota</taxon>
        <taxon>Gammaproteobacteria</taxon>
        <taxon>Alteromonadales</taxon>
        <taxon>Pseudoalteromonadaceae</taxon>
        <taxon>Pseudoalteromonas</taxon>
    </lineage>
</organism>
<name>A0ABT9FI10_9GAMM</name>
<dbReference type="CDD" id="cd06529">
    <property type="entry name" value="S24_LexA-like"/>
    <property type="match status" value="1"/>
</dbReference>
<proteinExistence type="predicted"/>
<dbReference type="InterPro" id="IPR039418">
    <property type="entry name" value="LexA-like"/>
</dbReference>
<gene>
    <name evidence="2" type="ORF">Q8W34_17385</name>
</gene>
<sequence>MITSNIDMITEFKSLGKTLDELFFDQDCCFVGQVSGESMVDAGIFPGNVLIINRRLKPVHMDIIVCVFNGQFICKYIDLKNNQLISANDKYKPVKITEHDEFSLEGVVANSLNFFRKPVGLAG</sequence>
<reference evidence="2" key="1">
    <citation type="submission" date="2023-07" db="EMBL/GenBank/DDBJ databases">
        <title>Genome content predicts the carbon catabolic preferences of heterotrophic bacteria.</title>
        <authorList>
            <person name="Gralka M."/>
        </authorList>
    </citation>
    <scope>NUCLEOTIDE SEQUENCE</scope>
    <source>
        <strain evidence="2">4G09</strain>
    </source>
</reference>
<dbReference type="Gene3D" id="2.10.109.10">
    <property type="entry name" value="Umud Fragment, subunit A"/>
    <property type="match status" value="1"/>
</dbReference>
<keyword evidence="3" id="KW-1185">Reference proteome</keyword>
<dbReference type="Pfam" id="PF00717">
    <property type="entry name" value="Peptidase_S24"/>
    <property type="match status" value="1"/>
</dbReference>
<dbReference type="SUPFAM" id="SSF51306">
    <property type="entry name" value="LexA/Signal peptidase"/>
    <property type="match status" value="1"/>
</dbReference>
<dbReference type="RefSeq" id="WP_305473044.1">
    <property type="nucleotide sequence ID" value="NZ_JAUYVT010000020.1"/>
</dbReference>
<comment type="caution">
    <text evidence="2">The sequence shown here is derived from an EMBL/GenBank/DDBJ whole genome shotgun (WGS) entry which is preliminary data.</text>
</comment>
<accession>A0ABT9FI10</accession>
<dbReference type="Proteomes" id="UP001177212">
    <property type="component" value="Unassembled WGS sequence"/>
</dbReference>
<evidence type="ECO:0000313" key="2">
    <source>
        <dbReference type="EMBL" id="MDP2566423.1"/>
    </source>
</evidence>
<dbReference type="EMBL" id="JAUYVT010000020">
    <property type="protein sequence ID" value="MDP2566423.1"/>
    <property type="molecule type" value="Genomic_DNA"/>
</dbReference>
<evidence type="ECO:0000313" key="3">
    <source>
        <dbReference type="Proteomes" id="UP001177212"/>
    </source>
</evidence>